<feature type="compositionally biased region" description="Polar residues" evidence="4">
    <location>
        <begin position="182"/>
        <end position="198"/>
    </location>
</feature>
<keyword evidence="2" id="KW-0539">Nucleus</keyword>
<proteinExistence type="predicted"/>
<dbReference type="InterPro" id="IPR023167">
    <property type="entry name" value="Yap1_redox_dom_sf"/>
</dbReference>
<sequence>MCEMCLEDKVSALEAKNAVAQSENENLRDLLQRLQSENMQLKQAAFTFNVSSSSSPPSQPQPKPNPQPLYAALRDYSFNFSSPPVTGAGSMNMGSDSIDFNALTTFDTGALDDQSATDVRMDLGYDPQMGGGSNVRSPYRTIASNPLFMSFAEPAPEYEQPQPQPPQQQQVFSFSPVSSPPTSHAQPQGSTSGNGKSSAFSFNQFLPWPGSIPSPSYVSGVATSPGSSNGSHSSNSQDSTMQSFDELFGGNFLSSNGPVDFAALVSRGGSDAMSPVSHANASDSQSSSSSSSSPLTPTQSSTASTPALNISCAMPGTDGGKGCPKTRQELSKHIEEQGASPFVSADGVPVQPFPVLRKQAVGDGAEEMVVCKGSNIPRTQASERNVEVLAAWRSITSNPQFKDIDINELCSEFTKKAKCDGTKVVLEPQGVQCILDTLTLKKQGQH</sequence>
<evidence type="ECO:0000259" key="5">
    <source>
        <dbReference type="Pfam" id="PF08601"/>
    </source>
</evidence>
<dbReference type="GO" id="GO:0000976">
    <property type="term" value="F:transcription cis-regulatory region binding"/>
    <property type="evidence" value="ECO:0007669"/>
    <property type="project" value="InterPro"/>
</dbReference>
<evidence type="ECO:0000256" key="1">
    <source>
        <dbReference type="ARBA" id="ARBA00004123"/>
    </source>
</evidence>
<keyword evidence="7" id="KW-1185">Reference proteome</keyword>
<dbReference type="InterPro" id="IPR050936">
    <property type="entry name" value="AP-1-like"/>
</dbReference>
<dbReference type="OrthoDB" id="2593073at2759"/>
<evidence type="ECO:0000256" key="3">
    <source>
        <dbReference type="SAM" id="Coils"/>
    </source>
</evidence>
<keyword evidence="3" id="KW-0175">Coiled coil</keyword>
<feature type="region of interest" description="Disordered" evidence="4">
    <location>
        <begin position="219"/>
        <end position="242"/>
    </location>
</feature>
<comment type="subcellular location">
    <subcellularLocation>
        <location evidence="1">Nucleus</location>
    </subcellularLocation>
</comment>
<feature type="coiled-coil region" evidence="3">
    <location>
        <begin position="10"/>
        <end position="44"/>
    </location>
</feature>
<evidence type="ECO:0000313" key="6">
    <source>
        <dbReference type="EMBL" id="TFK47938.1"/>
    </source>
</evidence>
<feature type="region of interest" description="Disordered" evidence="4">
    <location>
        <begin position="48"/>
        <end position="67"/>
    </location>
</feature>
<dbReference type="SUPFAM" id="SSF111430">
    <property type="entry name" value="YAP1 redox domain"/>
    <property type="match status" value="1"/>
</dbReference>
<feature type="domain" description="Transcription factor PAP1" evidence="5">
    <location>
        <begin position="387"/>
        <end position="436"/>
    </location>
</feature>
<dbReference type="InterPro" id="IPR013910">
    <property type="entry name" value="TF_PAP1"/>
</dbReference>
<evidence type="ECO:0000313" key="7">
    <source>
        <dbReference type="Proteomes" id="UP000305948"/>
    </source>
</evidence>
<dbReference type="Gene3D" id="1.10.238.100">
    <property type="entry name" value="YAP1 redox domain. Chain B"/>
    <property type="match status" value="1"/>
</dbReference>
<dbReference type="Pfam" id="PF08601">
    <property type="entry name" value="PAP1"/>
    <property type="match status" value="1"/>
</dbReference>
<feature type="compositionally biased region" description="Low complexity" evidence="4">
    <location>
        <begin position="167"/>
        <end position="181"/>
    </location>
</feature>
<reference evidence="6 7" key="1">
    <citation type="journal article" date="2019" name="Nat. Ecol. Evol.">
        <title>Megaphylogeny resolves global patterns of mushroom evolution.</title>
        <authorList>
            <person name="Varga T."/>
            <person name="Krizsan K."/>
            <person name="Foldi C."/>
            <person name="Dima B."/>
            <person name="Sanchez-Garcia M."/>
            <person name="Sanchez-Ramirez S."/>
            <person name="Szollosi G.J."/>
            <person name="Szarkandi J.G."/>
            <person name="Papp V."/>
            <person name="Albert L."/>
            <person name="Andreopoulos W."/>
            <person name="Angelini C."/>
            <person name="Antonin V."/>
            <person name="Barry K.W."/>
            <person name="Bougher N.L."/>
            <person name="Buchanan P."/>
            <person name="Buyck B."/>
            <person name="Bense V."/>
            <person name="Catcheside P."/>
            <person name="Chovatia M."/>
            <person name="Cooper J."/>
            <person name="Damon W."/>
            <person name="Desjardin D."/>
            <person name="Finy P."/>
            <person name="Geml J."/>
            <person name="Haridas S."/>
            <person name="Hughes K."/>
            <person name="Justo A."/>
            <person name="Karasinski D."/>
            <person name="Kautmanova I."/>
            <person name="Kiss B."/>
            <person name="Kocsube S."/>
            <person name="Kotiranta H."/>
            <person name="LaButti K.M."/>
            <person name="Lechner B.E."/>
            <person name="Liimatainen K."/>
            <person name="Lipzen A."/>
            <person name="Lukacs Z."/>
            <person name="Mihaltcheva S."/>
            <person name="Morgado L.N."/>
            <person name="Niskanen T."/>
            <person name="Noordeloos M.E."/>
            <person name="Ohm R.A."/>
            <person name="Ortiz-Santana B."/>
            <person name="Ovrebo C."/>
            <person name="Racz N."/>
            <person name="Riley R."/>
            <person name="Savchenko A."/>
            <person name="Shiryaev A."/>
            <person name="Soop K."/>
            <person name="Spirin V."/>
            <person name="Szebenyi C."/>
            <person name="Tomsovsky M."/>
            <person name="Tulloss R.E."/>
            <person name="Uehling J."/>
            <person name="Grigoriev I.V."/>
            <person name="Vagvolgyi C."/>
            <person name="Papp T."/>
            <person name="Martin F.M."/>
            <person name="Miettinen O."/>
            <person name="Hibbett D.S."/>
            <person name="Nagy L.G."/>
        </authorList>
    </citation>
    <scope>NUCLEOTIDE SEQUENCE [LARGE SCALE GENOMIC DNA]</scope>
    <source>
        <strain evidence="6 7">OMC1185</strain>
    </source>
</reference>
<feature type="region of interest" description="Disordered" evidence="4">
    <location>
        <begin position="269"/>
        <end position="332"/>
    </location>
</feature>
<organism evidence="6 7">
    <name type="scientific">Heliocybe sulcata</name>
    <dbReference type="NCBI Taxonomy" id="5364"/>
    <lineage>
        <taxon>Eukaryota</taxon>
        <taxon>Fungi</taxon>
        <taxon>Dikarya</taxon>
        <taxon>Basidiomycota</taxon>
        <taxon>Agaricomycotina</taxon>
        <taxon>Agaricomycetes</taxon>
        <taxon>Gloeophyllales</taxon>
        <taxon>Gloeophyllaceae</taxon>
        <taxon>Heliocybe</taxon>
    </lineage>
</organism>
<evidence type="ECO:0000256" key="4">
    <source>
        <dbReference type="SAM" id="MobiDB-lite"/>
    </source>
</evidence>
<feature type="region of interest" description="Disordered" evidence="4">
    <location>
        <begin position="156"/>
        <end position="198"/>
    </location>
</feature>
<dbReference type="AlphaFoldDB" id="A0A5C3MVZ7"/>
<dbReference type="EMBL" id="ML213521">
    <property type="protein sequence ID" value="TFK47938.1"/>
    <property type="molecule type" value="Genomic_DNA"/>
</dbReference>
<dbReference type="PANTHER" id="PTHR40621:SF6">
    <property type="entry name" value="AP-1-LIKE TRANSCRIPTION FACTOR YAP1-RELATED"/>
    <property type="match status" value="1"/>
</dbReference>
<feature type="compositionally biased region" description="Low complexity" evidence="4">
    <location>
        <begin position="284"/>
        <end position="308"/>
    </location>
</feature>
<dbReference type="Proteomes" id="UP000305948">
    <property type="component" value="Unassembled WGS sequence"/>
</dbReference>
<dbReference type="GO" id="GO:0001228">
    <property type="term" value="F:DNA-binding transcription activator activity, RNA polymerase II-specific"/>
    <property type="evidence" value="ECO:0007669"/>
    <property type="project" value="TreeGrafter"/>
</dbReference>
<accession>A0A5C3MVZ7</accession>
<name>A0A5C3MVZ7_9AGAM</name>
<dbReference type="GO" id="GO:0090575">
    <property type="term" value="C:RNA polymerase II transcription regulator complex"/>
    <property type="evidence" value="ECO:0007669"/>
    <property type="project" value="TreeGrafter"/>
</dbReference>
<dbReference type="CDD" id="cd14686">
    <property type="entry name" value="bZIP"/>
    <property type="match status" value="1"/>
</dbReference>
<feature type="compositionally biased region" description="Low complexity" evidence="4">
    <location>
        <begin position="224"/>
        <end position="239"/>
    </location>
</feature>
<dbReference type="PANTHER" id="PTHR40621">
    <property type="entry name" value="TRANSCRIPTION FACTOR KAPC-RELATED"/>
    <property type="match status" value="1"/>
</dbReference>
<dbReference type="STRING" id="5364.A0A5C3MVZ7"/>
<protein>
    <recommendedName>
        <fullName evidence="5">Transcription factor PAP1 domain-containing protein</fullName>
    </recommendedName>
</protein>
<evidence type="ECO:0000256" key="2">
    <source>
        <dbReference type="ARBA" id="ARBA00023242"/>
    </source>
</evidence>
<gene>
    <name evidence="6" type="ORF">OE88DRAFT_579215</name>
</gene>
<feature type="compositionally biased region" description="Pro residues" evidence="4">
    <location>
        <begin position="57"/>
        <end position="67"/>
    </location>
</feature>